<evidence type="ECO:0000313" key="11">
    <source>
        <dbReference type="Proteomes" id="UP000436801"/>
    </source>
</evidence>
<evidence type="ECO:0000256" key="6">
    <source>
        <dbReference type="PIRSR" id="PIRSR000410-1"/>
    </source>
</evidence>
<organism evidence="9 10">
    <name type="scientific">Sphingomonas carotinifaciens</name>
    <dbReference type="NCBI Taxonomy" id="1166323"/>
    <lineage>
        <taxon>Bacteria</taxon>
        <taxon>Pseudomonadati</taxon>
        <taxon>Pseudomonadota</taxon>
        <taxon>Alphaproteobacteria</taxon>
        <taxon>Sphingomonadales</taxon>
        <taxon>Sphingomonadaceae</taxon>
        <taxon>Sphingomonas</taxon>
    </lineage>
</organism>
<dbReference type="InterPro" id="IPR000780">
    <property type="entry name" value="CheR_MeTrfase"/>
</dbReference>
<name>A0A1G7G3X4_9SPHN</name>
<feature type="binding site" evidence="6">
    <location>
        <position position="82"/>
    </location>
    <ligand>
        <name>S-adenosyl-L-methionine</name>
        <dbReference type="ChEBI" id="CHEBI:59789"/>
    </ligand>
</feature>
<evidence type="ECO:0000313" key="8">
    <source>
        <dbReference type="EMBL" id="MWC42688.1"/>
    </source>
</evidence>
<dbReference type="AlphaFoldDB" id="A0A1G7G3X4"/>
<dbReference type="SUPFAM" id="SSF53335">
    <property type="entry name" value="S-adenosyl-L-methionine-dependent methyltransferases"/>
    <property type="match status" value="1"/>
</dbReference>
<dbReference type="InterPro" id="IPR022642">
    <property type="entry name" value="CheR_C"/>
</dbReference>
<dbReference type="InterPro" id="IPR036804">
    <property type="entry name" value="CheR_N_sf"/>
</dbReference>
<dbReference type="SUPFAM" id="SSF47757">
    <property type="entry name" value="Chemotaxis receptor methyltransferase CheR, N-terminal domain"/>
    <property type="match status" value="1"/>
</dbReference>
<dbReference type="SMART" id="SM00138">
    <property type="entry name" value="MeTrc"/>
    <property type="match status" value="1"/>
</dbReference>
<dbReference type="Proteomes" id="UP000323502">
    <property type="component" value="Unassembled WGS sequence"/>
</dbReference>
<keyword evidence="3 5" id="KW-0808">Transferase</keyword>
<protein>
    <recommendedName>
        <fullName evidence="5">Chemotaxis protein methyltransferase</fullName>
        <ecNumber evidence="5">2.1.1.80</ecNumber>
    </recommendedName>
</protein>
<evidence type="ECO:0000256" key="2">
    <source>
        <dbReference type="ARBA" id="ARBA00022603"/>
    </source>
</evidence>
<keyword evidence="4 5" id="KW-0949">S-adenosyl-L-methionine</keyword>
<evidence type="ECO:0000313" key="9">
    <source>
        <dbReference type="EMBL" id="SDE82775.1"/>
    </source>
</evidence>
<dbReference type="InterPro" id="IPR029063">
    <property type="entry name" value="SAM-dependent_MTases_sf"/>
</dbReference>
<dbReference type="EC" id="2.1.1.80" evidence="5"/>
<dbReference type="PRINTS" id="PR00996">
    <property type="entry name" value="CHERMTFRASE"/>
</dbReference>
<reference evidence="9 10" key="1">
    <citation type="submission" date="2016-10" db="EMBL/GenBank/DDBJ databases">
        <authorList>
            <person name="Varghese N."/>
            <person name="Submissions S."/>
        </authorList>
    </citation>
    <scope>NUCLEOTIDE SEQUENCE [LARGE SCALE GENOMIC DNA]</scope>
    <source>
        <strain evidence="9 10">S7-754</strain>
    </source>
</reference>
<dbReference type="PANTHER" id="PTHR24422">
    <property type="entry name" value="CHEMOTAXIS PROTEIN METHYLTRANSFERASE"/>
    <property type="match status" value="1"/>
</dbReference>
<keyword evidence="2 5" id="KW-0489">Methyltransferase</keyword>
<dbReference type="Pfam" id="PF03705">
    <property type="entry name" value="CheR_N"/>
    <property type="match status" value="1"/>
</dbReference>
<dbReference type="InterPro" id="IPR026024">
    <property type="entry name" value="Chemotaxis_MeTrfase_CheR"/>
</dbReference>
<gene>
    <name evidence="8" type="ORF">GQR91_03325</name>
    <name evidence="9" type="ORF">SAMN05216557_101690</name>
</gene>
<dbReference type="PANTHER" id="PTHR24422:SF19">
    <property type="entry name" value="CHEMOTAXIS PROTEIN METHYLTRANSFERASE"/>
    <property type="match status" value="1"/>
</dbReference>
<dbReference type="OrthoDB" id="9816309at2"/>
<comment type="catalytic activity">
    <reaction evidence="1 5">
        <text>L-glutamyl-[protein] + S-adenosyl-L-methionine = [protein]-L-glutamate 5-O-methyl ester + S-adenosyl-L-homocysteine</text>
        <dbReference type="Rhea" id="RHEA:24452"/>
        <dbReference type="Rhea" id="RHEA-COMP:10208"/>
        <dbReference type="Rhea" id="RHEA-COMP:10311"/>
        <dbReference type="ChEBI" id="CHEBI:29973"/>
        <dbReference type="ChEBI" id="CHEBI:57856"/>
        <dbReference type="ChEBI" id="CHEBI:59789"/>
        <dbReference type="ChEBI" id="CHEBI:82795"/>
        <dbReference type="EC" id="2.1.1.80"/>
    </reaction>
</comment>
<accession>A0A1G7G3X4</accession>
<dbReference type="Gene3D" id="3.40.50.150">
    <property type="entry name" value="Vaccinia Virus protein VP39"/>
    <property type="match status" value="1"/>
</dbReference>
<dbReference type="InterPro" id="IPR050903">
    <property type="entry name" value="Bact_Chemotaxis_MeTrfase"/>
</dbReference>
<feature type="binding site" evidence="6">
    <location>
        <begin position="227"/>
        <end position="228"/>
    </location>
    <ligand>
        <name>S-adenosyl-L-methionine</name>
        <dbReference type="ChEBI" id="CHEBI:59789"/>
    </ligand>
</feature>
<evidence type="ECO:0000256" key="3">
    <source>
        <dbReference type="ARBA" id="ARBA00022679"/>
    </source>
</evidence>
<feature type="domain" description="CheR-type methyltransferase" evidence="7">
    <location>
        <begin position="7"/>
        <end position="283"/>
    </location>
</feature>
<dbReference type="EMBL" id="FNBI01000001">
    <property type="protein sequence ID" value="SDE82775.1"/>
    <property type="molecule type" value="Genomic_DNA"/>
</dbReference>
<dbReference type="GO" id="GO:0008983">
    <property type="term" value="F:protein-glutamate O-methyltransferase activity"/>
    <property type="evidence" value="ECO:0007669"/>
    <property type="project" value="UniProtKB-EC"/>
</dbReference>
<dbReference type="EMBL" id="WSUT01000005">
    <property type="protein sequence ID" value="MWC42688.1"/>
    <property type="molecule type" value="Genomic_DNA"/>
</dbReference>
<sequence>MSAAAAPMQGEFHLSDGDYETIARMAHAHAGIMLGTGKRQLVYSRLAKQVRRRGMADFADYVALLRNDADARREAIFALTTNHTKFFREDHHFTHFAEHVRPDLLARSERGTPVRLWSAACSSGEEPYTLAMTLLGEDRAGGGRIAQRDIAILATDLAPHVIATAKAGRYPADMARDIPDRFRRTWVKPVGDEIAMAPELQRVIAYKHLNLLESWPMRGRFDVIFCRNVMIYFDEPTKARLLERFAGLIPAGGYMYIGHSERLIGPAATMFDSVGHTIYRRRG</sequence>
<dbReference type="InterPro" id="IPR022641">
    <property type="entry name" value="CheR_N"/>
</dbReference>
<evidence type="ECO:0000313" key="10">
    <source>
        <dbReference type="Proteomes" id="UP000323502"/>
    </source>
</evidence>
<dbReference type="GO" id="GO:0032259">
    <property type="term" value="P:methylation"/>
    <property type="evidence" value="ECO:0007669"/>
    <property type="project" value="UniProtKB-KW"/>
</dbReference>
<dbReference type="Pfam" id="PF01739">
    <property type="entry name" value="CheR"/>
    <property type="match status" value="1"/>
</dbReference>
<keyword evidence="10" id="KW-1185">Reference proteome</keyword>
<feature type="binding site" evidence="6">
    <location>
        <position position="126"/>
    </location>
    <ligand>
        <name>S-adenosyl-L-methionine</name>
        <dbReference type="ChEBI" id="CHEBI:59789"/>
    </ligand>
</feature>
<feature type="binding site" evidence="6">
    <location>
        <position position="84"/>
    </location>
    <ligand>
        <name>S-adenosyl-L-methionine</name>
        <dbReference type="ChEBI" id="CHEBI:59789"/>
    </ligand>
</feature>
<dbReference type="Gene3D" id="1.10.155.10">
    <property type="entry name" value="Chemotaxis receptor methyltransferase CheR, N-terminal domain"/>
    <property type="match status" value="1"/>
</dbReference>
<feature type="binding site" evidence="6">
    <location>
        <position position="88"/>
    </location>
    <ligand>
        <name>S-adenosyl-L-methionine</name>
        <dbReference type="ChEBI" id="CHEBI:59789"/>
    </ligand>
</feature>
<feature type="binding site" evidence="6">
    <location>
        <begin position="210"/>
        <end position="211"/>
    </location>
    <ligand>
        <name>S-adenosyl-L-methionine</name>
        <dbReference type="ChEBI" id="CHEBI:59789"/>
    </ligand>
</feature>
<dbReference type="PIRSF" id="PIRSF000410">
    <property type="entry name" value="CheR"/>
    <property type="match status" value="1"/>
</dbReference>
<comment type="function">
    <text evidence="5">Methylation of the membrane-bound methyl-accepting chemotaxis proteins (MCP) to form gamma-glutamyl methyl ester residues in MCP.</text>
</comment>
<evidence type="ECO:0000256" key="4">
    <source>
        <dbReference type="ARBA" id="ARBA00022691"/>
    </source>
</evidence>
<feature type="binding site" evidence="6">
    <location>
        <position position="156"/>
    </location>
    <ligand>
        <name>S-adenosyl-L-methionine</name>
        <dbReference type="ChEBI" id="CHEBI:59789"/>
    </ligand>
</feature>
<dbReference type="RefSeq" id="WP_149681153.1">
    <property type="nucleotide sequence ID" value="NZ_FNBI01000001.1"/>
</dbReference>
<evidence type="ECO:0000256" key="1">
    <source>
        <dbReference type="ARBA" id="ARBA00001541"/>
    </source>
</evidence>
<reference evidence="8 11" key="2">
    <citation type="submission" date="2019-12" db="EMBL/GenBank/DDBJ databases">
        <authorList>
            <person name="Zheng J."/>
        </authorList>
    </citation>
    <scope>NUCLEOTIDE SEQUENCE [LARGE SCALE GENOMIC DNA]</scope>
    <source>
        <strain evidence="8 11">DSM 27347</strain>
    </source>
</reference>
<dbReference type="PROSITE" id="PS50123">
    <property type="entry name" value="CHER"/>
    <property type="match status" value="1"/>
</dbReference>
<dbReference type="Proteomes" id="UP000436801">
    <property type="component" value="Unassembled WGS sequence"/>
</dbReference>
<evidence type="ECO:0000256" key="5">
    <source>
        <dbReference type="PIRNR" id="PIRNR000410"/>
    </source>
</evidence>
<evidence type="ECO:0000259" key="7">
    <source>
        <dbReference type="PROSITE" id="PS50123"/>
    </source>
</evidence>
<proteinExistence type="predicted"/>